<accession>A0A4Q7UT87</accession>
<keyword evidence="2 5" id="KW-0489">Methyltransferase</keyword>
<comment type="caution">
    <text evidence="5">The sequence shown here is derived from an EMBL/GenBank/DDBJ whole genome shotgun (WGS) entry which is preliminary data.</text>
</comment>
<gene>
    <name evidence="5" type="ORF">EV383_1764</name>
</gene>
<dbReference type="GO" id="GO:0008170">
    <property type="term" value="F:N-methyltransferase activity"/>
    <property type="evidence" value="ECO:0007669"/>
    <property type="project" value="InterPro"/>
</dbReference>
<dbReference type="GO" id="GO:0003677">
    <property type="term" value="F:DNA binding"/>
    <property type="evidence" value="ECO:0007669"/>
    <property type="project" value="InterPro"/>
</dbReference>
<keyword evidence="3 5" id="KW-0808">Transferase</keyword>
<dbReference type="InterPro" id="IPR002941">
    <property type="entry name" value="DNA_methylase_N4/N6"/>
</dbReference>
<feature type="domain" description="DNA methylase N-4/N-6" evidence="4">
    <location>
        <begin position="161"/>
        <end position="501"/>
    </location>
</feature>
<evidence type="ECO:0000259" key="4">
    <source>
        <dbReference type="Pfam" id="PF01555"/>
    </source>
</evidence>
<dbReference type="RefSeq" id="WP_130289450.1">
    <property type="nucleotide sequence ID" value="NZ_SHKL01000001.1"/>
</dbReference>
<evidence type="ECO:0000313" key="5">
    <source>
        <dbReference type="EMBL" id="RZT84906.1"/>
    </source>
</evidence>
<organism evidence="5 6">
    <name type="scientific">Pseudonocardia sediminis</name>
    <dbReference type="NCBI Taxonomy" id="1397368"/>
    <lineage>
        <taxon>Bacteria</taxon>
        <taxon>Bacillati</taxon>
        <taxon>Actinomycetota</taxon>
        <taxon>Actinomycetes</taxon>
        <taxon>Pseudonocardiales</taxon>
        <taxon>Pseudonocardiaceae</taxon>
        <taxon>Pseudonocardia</taxon>
    </lineage>
</organism>
<dbReference type="InterPro" id="IPR029063">
    <property type="entry name" value="SAM-dependent_MTases_sf"/>
</dbReference>
<dbReference type="SUPFAM" id="SSF53335">
    <property type="entry name" value="S-adenosyl-L-methionine-dependent methyltransferases"/>
    <property type="match status" value="1"/>
</dbReference>
<dbReference type="Proteomes" id="UP000291591">
    <property type="component" value="Unassembled WGS sequence"/>
</dbReference>
<evidence type="ECO:0000313" key="6">
    <source>
        <dbReference type="Proteomes" id="UP000291591"/>
    </source>
</evidence>
<dbReference type="Gene3D" id="3.40.50.150">
    <property type="entry name" value="Vaccinia Virus protein VP39"/>
    <property type="match status" value="1"/>
</dbReference>
<reference evidence="5 6" key="1">
    <citation type="submission" date="2019-02" db="EMBL/GenBank/DDBJ databases">
        <title>Sequencing the genomes of 1000 actinobacteria strains.</title>
        <authorList>
            <person name="Klenk H.-P."/>
        </authorList>
    </citation>
    <scope>NUCLEOTIDE SEQUENCE [LARGE SCALE GENOMIC DNA]</scope>
    <source>
        <strain evidence="5 6">DSM 45779</strain>
    </source>
</reference>
<evidence type="ECO:0000256" key="1">
    <source>
        <dbReference type="ARBA" id="ARBA00006594"/>
    </source>
</evidence>
<proteinExistence type="inferred from homology"/>
<evidence type="ECO:0000256" key="3">
    <source>
        <dbReference type="ARBA" id="ARBA00022679"/>
    </source>
</evidence>
<dbReference type="OrthoDB" id="9773060at2"/>
<comment type="similarity">
    <text evidence="1">Belongs to the N(4)/N(6)-methyltransferase family.</text>
</comment>
<dbReference type="EMBL" id="SHKL01000001">
    <property type="protein sequence ID" value="RZT84906.1"/>
    <property type="molecule type" value="Genomic_DNA"/>
</dbReference>
<dbReference type="Pfam" id="PF01555">
    <property type="entry name" value="N6_N4_Mtase"/>
    <property type="match status" value="1"/>
</dbReference>
<name>A0A4Q7UT87_PSEST</name>
<dbReference type="AlphaFoldDB" id="A0A4Q7UT87"/>
<dbReference type="PROSITE" id="PS00092">
    <property type="entry name" value="N6_MTASE"/>
    <property type="match status" value="1"/>
</dbReference>
<dbReference type="InterPro" id="IPR002052">
    <property type="entry name" value="DNA_methylase_N6_adenine_CS"/>
</dbReference>
<dbReference type="GO" id="GO:0032259">
    <property type="term" value="P:methylation"/>
    <property type="evidence" value="ECO:0007669"/>
    <property type="project" value="UniProtKB-KW"/>
</dbReference>
<evidence type="ECO:0000256" key="2">
    <source>
        <dbReference type="ARBA" id="ARBA00022603"/>
    </source>
</evidence>
<sequence length="702" mass="79282">MSRLNDLLRQLRTENEPLAKDIEREVQALAERRAFGLNFERHVPEAVELPGRRVRKGDKVRQLPPRGELAKSADERVWLVTSIERIEGTAIALLESVDGKKVSRSPVQDLVVVAEFRDSIYPGLVSTGKIERGGDKPFHAVINAENYHALQTLLFTHRGKVDCIYIDPPYNTGAKDWKYNNSYVEGDDLYRHSKWLAFMERRLLLAKEILNPDNSVLIITIDEKEYLRLGLLLEQTFPGARVQMVTSVINATGVIRATEFTRNNEYIYFVSFGDAKITPERSMDGEVELLWNLLQRREDSSRRHGPVPRLDQFYPIYVERTSGRIKCLGKSLTLDESRLDVPSVEGCEAVFPIRPDGTEMTWGVTPGTLQGLIDKGYVRVNATRGKYSVYYLTSGKVKDIAEGRASITGRRPDGSVIAVSDAGKVSMPTSTWERPSHNAQSHGTKLLSRIVPNRRFPFPKSLYAVEDCLRFFIGDKPDATVIDFFSGSGTTTHAVMRLNRQDGGRRRSIAITNNEVGSEEQRDLRKKGFRPGDSDWESWGICDYITKPRIAASVSGLTPEGEPIKGDYKFTDEFPLTEGFEENVEFFTLTYEAPLRVASNREFRKIAPLLWIRAGSQGRRIEAISMGWDVAETYGVLADLDHTETFLKAVAATNKVAVAYIVTDEDRLFESVSQELPDHIEPVRLYEAYLRNFEIESGRGSL</sequence>
<protein>
    <submittedName>
        <fullName evidence="5">Adenine-specific DNA-methyltransferase</fullName>
    </submittedName>
</protein>
<keyword evidence="6" id="KW-1185">Reference proteome</keyword>